<feature type="coiled-coil region" evidence="1">
    <location>
        <begin position="8"/>
        <end position="35"/>
    </location>
</feature>
<evidence type="ECO:0000256" key="1">
    <source>
        <dbReference type="SAM" id="Coils"/>
    </source>
</evidence>
<dbReference type="OrthoDB" id="2276628at2759"/>
<comment type="caution">
    <text evidence="3">The sequence shown here is derived from an EMBL/GenBank/DDBJ whole genome shotgun (WGS) entry which is preliminary data.</text>
</comment>
<gene>
    <name evidence="3" type="ORF">G6F51_008308</name>
</gene>
<dbReference type="Proteomes" id="UP000717996">
    <property type="component" value="Unassembled WGS sequence"/>
</dbReference>
<protein>
    <submittedName>
        <fullName evidence="3">Uncharacterized protein</fullName>
    </submittedName>
</protein>
<dbReference type="EMBL" id="JAANIT010001346">
    <property type="protein sequence ID" value="KAG1540785.1"/>
    <property type="molecule type" value="Genomic_DNA"/>
</dbReference>
<keyword evidence="1" id="KW-0175">Coiled coil</keyword>
<accession>A0A9P6Y702</accession>
<reference evidence="3" key="1">
    <citation type="journal article" date="2020" name="Microb. Genom.">
        <title>Genetic diversity of clinical and environmental Mucorales isolates obtained from an investigation of mucormycosis cases among solid organ transplant recipients.</title>
        <authorList>
            <person name="Nguyen M.H."/>
            <person name="Kaul D."/>
            <person name="Muto C."/>
            <person name="Cheng S.J."/>
            <person name="Richter R.A."/>
            <person name="Bruno V.M."/>
            <person name="Liu G."/>
            <person name="Beyhan S."/>
            <person name="Sundermann A.J."/>
            <person name="Mounaud S."/>
            <person name="Pasculle A.W."/>
            <person name="Nierman W.C."/>
            <person name="Driscoll E."/>
            <person name="Cumbie R."/>
            <person name="Clancy C.J."/>
            <person name="Dupont C.L."/>
        </authorList>
    </citation>
    <scope>NUCLEOTIDE SEQUENCE</scope>
    <source>
        <strain evidence="3">GL16</strain>
    </source>
</reference>
<organism evidence="3 4">
    <name type="scientific">Rhizopus oryzae</name>
    <name type="common">Mucormycosis agent</name>
    <name type="synonym">Rhizopus arrhizus var. delemar</name>
    <dbReference type="NCBI Taxonomy" id="64495"/>
    <lineage>
        <taxon>Eukaryota</taxon>
        <taxon>Fungi</taxon>
        <taxon>Fungi incertae sedis</taxon>
        <taxon>Mucoromycota</taxon>
        <taxon>Mucoromycotina</taxon>
        <taxon>Mucoromycetes</taxon>
        <taxon>Mucorales</taxon>
        <taxon>Mucorineae</taxon>
        <taxon>Rhizopodaceae</taxon>
        <taxon>Rhizopus</taxon>
    </lineage>
</organism>
<proteinExistence type="predicted"/>
<evidence type="ECO:0000313" key="3">
    <source>
        <dbReference type="EMBL" id="KAG1540785.1"/>
    </source>
</evidence>
<feature type="compositionally biased region" description="Gly residues" evidence="2">
    <location>
        <begin position="318"/>
        <end position="340"/>
    </location>
</feature>
<name>A0A9P6Y702_RHIOR</name>
<feature type="compositionally biased region" description="Polar residues" evidence="2">
    <location>
        <begin position="433"/>
        <end position="449"/>
    </location>
</feature>
<feature type="region of interest" description="Disordered" evidence="2">
    <location>
        <begin position="314"/>
        <end position="342"/>
    </location>
</feature>
<evidence type="ECO:0000256" key="2">
    <source>
        <dbReference type="SAM" id="MobiDB-lite"/>
    </source>
</evidence>
<dbReference type="AlphaFoldDB" id="A0A9P6Y702"/>
<evidence type="ECO:0000313" key="4">
    <source>
        <dbReference type="Proteomes" id="UP000717996"/>
    </source>
</evidence>
<feature type="region of interest" description="Disordered" evidence="2">
    <location>
        <begin position="433"/>
        <end position="466"/>
    </location>
</feature>
<feature type="compositionally biased region" description="Basic and acidic residues" evidence="2">
    <location>
        <begin position="454"/>
        <end position="464"/>
    </location>
</feature>
<sequence>MPFDAKQEMRVMKNANNVEEIIDDLNNEQDETLNSEILTDTEEDDSRHNHVQLDNDEKWFLSTGKCVDDELFIFGKQCNFDHPSKSKIIDIDDKNYDLYNVFTLTEINEIRTFKPKPLPVLPKDIKKILNQFNIEEQITTQQAREERELPLEIASFLDETTNKYYHVEWAVAEEINESFIPKLKQFTVDTTQVVNAHYKGAETCRLHWRAATEILEQLLTIKSGGLSAEEANQLLDEALESAKRLAIHAWVQGRQQDEEAKDYAIRALRLPPSLKHLEAKESGSKREAFSEEFIARYNEVNYQQRILKAEITSTSAGRGRGGRGSYGRGGTKNYFGGGDVGPQPSTTTVIPIIITIQHQQTIQHRELPVSNGTQITTLTAAISINTTDSTTINTIEPYYNLNNELHHPLRWHCTGQSPITFSPLLENNNQSSLTPISNSKWLQDPTFQETDPMEESKEGEDSRRSIILSAKQYRNSWMEGR</sequence>